<feature type="domain" description="7TM-DISM receptor extracellular" evidence="4">
    <location>
        <begin position="2"/>
        <end position="190"/>
    </location>
</feature>
<keyword evidence="3" id="KW-1133">Transmembrane helix</keyword>
<proteinExistence type="predicted"/>
<evidence type="ECO:0000256" key="1">
    <source>
        <dbReference type="ARBA" id="ARBA00000085"/>
    </source>
</evidence>
<gene>
    <name evidence="5" type="ORF">COA96_09545</name>
</gene>
<dbReference type="InterPro" id="IPR036097">
    <property type="entry name" value="HisK_dim/P_sf"/>
</dbReference>
<sequence>MELFLGFYFGFTLMIVLYNLHWYAITKEKSYLYYVGLRVSLMLTIVQSILATPLEEFYQVLNINVVFMFVFAFTKEFLGLRKSFYRLNAFVNYAMIFVLLCFVYSVIVGNYEIFDKPYSIMTSPLILLGCFVYSQGYAPAKYYVIGWGIAISLTGINDLNEYRGFDFYPEIPFTLIGQLIESVILSYAISVKTGLIIREKEEQEKVLIHQAKLASMGQMLENISHQWRQPLNRIATYIINVQVYIRERYNGDEYVMDALEQSQLQLDYMSNTIEDFTNFNEKSEDESGFLASDVAAGVYNIVGLTLEKNEIVFEIIEHSDFSIYSYQSELSQVVLN</sequence>
<feature type="transmembrane region" description="Helical" evidence="3">
    <location>
        <begin position="31"/>
        <end position="51"/>
    </location>
</feature>
<dbReference type="InterPro" id="IPR003661">
    <property type="entry name" value="HisK_dim/P_dom"/>
</dbReference>
<evidence type="ECO:0000256" key="3">
    <source>
        <dbReference type="SAM" id="Phobius"/>
    </source>
</evidence>
<dbReference type="Proteomes" id="UP000218327">
    <property type="component" value="Unassembled WGS sequence"/>
</dbReference>
<dbReference type="InterPro" id="IPR011623">
    <property type="entry name" value="7TMR_DISM_rcpt_extracell_dom1"/>
</dbReference>
<name>A0A2A5AZD3_9GAMM</name>
<organism evidence="5 6">
    <name type="scientific">SAR86 cluster bacterium</name>
    <dbReference type="NCBI Taxonomy" id="2030880"/>
    <lineage>
        <taxon>Bacteria</taxon>
        <taxon>Pseudomonadati</taxon>
        <taxon>Pseudomonadota</taxon>
        <taxon>Gammaproteobacteria</taxon>
        <taxon>SAR86 cluster</taxon>
    </lineage>
</organism>
<evidence type="ECO:0000313" key="5">
    <source>
        <dbReference type="EMBL" id="PCJ24480.1"/>
    </source>
</evidence>
<comment type="catalytic activity">
    <reaction evidence="1">
        <text>ATP + protein L-histidine = ADP + protein N-phospho-L-histidine.</text>
        <dbReference type="EC" id="2.7.13.3"/>
    </reaction>
</comment>
<feature type="non-terminal residue" evidence="5">
    <location>
        <position position="336"/>
    </location>
</feature>
<dbReference type="EMBL" id="NVVJ01000026">
    <property type="protein sequence ID" value="PCJ24480.1"/>
    <property type="molecule type" value="Genomic_DNA"/>
</dbReference>
<protein>
    <recommendedName>
        <fullName evidence="2">histidine kinase</fullName>
        <ecNumber evidence="2">2.7.13.3</ecNumber>
    </recommendedName>
</protein>
<evidence type="ECO:0000259" key="4">
    <source>
        <dbReference type="Pfam" id="PF07695"/>
    </source>
</evidence>
<dbReference type="CDD" id="cd00082">
    <property type="entry name" value="HisKA"/>
    <property type="match status" value="1"/>
</dbReference>
<dbReference type="Pfam" id="PF07695">
    <property type="entry name" value="7TMR-DISM_7TM"/>
    <property type="match status" value="1"/>
</dbReference>
<evidence type="ECO:0000313" key="6">
    <source>
        <dbReference type="Proteomes" id="UP000218327"/>
    </source>
</evidence>
<accession>A0A2A5AZD3</accession>
<feature type="transmembrane region" description="Helical" evidence="3">
    <location>
        <begin position="90"/>
        <end position="111"/>
    </location>
</feature>
<dbReference type="EC" id="2.7.13.3" evidence="2"/>
<evidence type="ECO:0000256" key="2">
    <source>
        <dbReference type="ARBA" id="ARBA00012438"/>
    </source>
</evidence>
<comment type="caution">
    <text evidence="5">The sequence shown here is derived from an EMBL/GenBank/DDBJ whole genome shotgun (WGS) entry which is preliminary data.</text>
</comment>
<keyword evidence="3" id="KW-0812">Transmembrane</keyword>
<dbReference type="GO" id="GO:0000155">
    <property type="term" value="F:phosphorelay sensor kinase activity"/>
    <property type="evidence" value="ECO:0007669"/>
    <property type="project" value="InterPro"/>
</dbReference>
<dbReference type="SUPFAM" id="SSF47384">
    <property type="entry name" value="Homodimeric domain of signal transducing histidine kinase"/>
    <property type="match status" value="1"/>
</dbReference>
<keyword evidence="3" id="KW-0472">Membrane</keyword>
<reference evidence="6" key="1">
    <citation type="submission" date="2017-08" db="EMBL/GenBank/DDBJ databases">
        <title>A dynamic microbial community with high functional redundancy inhabits the cold, oxic subseafloor aquifer.</title>
        <authorList>
            <person name="Tully B.J."/>
            <person name="Wheat C.G."/>
            <person name="Glazer B.T."/>
            <person name="Huber J.A."/>
        </authorList>
    </citation>
    <scope>NUCLEOTIDE SEQUENCE [LARGE SCALE GENOMIC DNA]</scope>
</reference>
<feature type="transmembrane region" description="Helical" evidence="3">
    <location>
        <begin position="6"/>
        <end position="24"/>
    </location>
</feature>
<dbReference type="Gene3D" id="1.10.287.130">
    <property type="match status" value="1"/>
</dbReference>
<dbReference type="AlphaFoldDB" id="A0A2A5AZD3"/>
<feature type="transmembrane region" description="Helical" evidence="3">
    <location>
        <begin position="57"/>
        <end position="78"/>
    </location>
</feature>